<dbReference type="Proteomes" id="UP001341840">
    <property type="component" value="Unassembled WGS sequence"/>
</dbReference>
<organism evidence="2 3">
    <name type="scientific">Stylosanthes scabra</name>
    <dbReference type="NCBI Taxonomy" id="79078"/>
    <lineage>
        <taxon>Eukaryota</taxon>
        <taxon>Viridiplantae</taxon>
        <taxon>Streptophyta</taxon>
        <taxon>Embryophyta</taxon>
        <taxon>Tracheophyta</taxon>
        <taxon>Spermatophyta</taxon>
        <taxon>Magnoliopsida</taxon>
        <taxon>eudicotyledons</taxon>
        <taxon>Gunneridae</taxon>
        <taxon>Pentapetalae</taxon>
        <taxon>rosids</taxon>
        <taxon>fabids</taxon>
        <taxon>Fabales</taxon>
        <taxon>Fabaceae</taxon>
        <taxon>Papilionoideae</taxon>
        <taxon>50 kb inversion clade</taxon>
        <taxon>dalbergioids sensu lato</taxon>
        <taxon>Dalbergieae</taxon>
        <taxon>Pterocarpus clade</taxon>
        <taxon>Stylosanthes</taxon>
    </lineage>
</organism>
<dbReference type="EMBL" id="JASCZI010153250">
    <property type="protein sequence ID" value="MED6177204.1"/>
    <property type="molecule type" value="Genomic_DNA"/>
</dbReference>
<feature type="region of interest" description="Disordered" evidence="1">
    <location>
        <begin position="35"/>
        <end position="57"/>
    </location>
</feature>
<gene>
    <name evidence="2" type="ORF">PIB30_095795</name>
</gene>
<evidence type="ECO:0000313" key="2">
    <source>
        <dbReference type="EMBL" id="MED6177204.1"/>
    </source>
</evidence>
<name>A0ABU6VVK8_9FABA</name>
<proteinExistence type="predicted"/>
<sequence>MSIVGIIKFKTLIILAPEIDCQIYLEEIDSPSVAAMESSDGATEASGRDSSSSCPPSRLAANFEQRRWQVNGDHGSIITIASPLSSVTFHRASSPSHLPLFFPARQR</sequence>
<accession>A0ABU6VVK8</accession>
<reference evidence="2 3" key="1">
    <citation type="journal article" date="2023" name="Plants (Basel)">
        <title>Bridging the Gap: Combining Genomics and Transcriptomics Approaches to Understand Stylosanthes scabra, an Orphan Legume from the Brazilian Caatinga.</title>
        <authorList>
            <person name="Ferreira-Neto J.R.C."/>
            <person name="da Silva M.D."/>
            <person name="Binneck E."/>
            <person name="de Melo N.F."/>
            <person name="da Silva R.H."/>
            <person name="de Melo A.L.T.M."/>
            <person name="Pandolfi V."/>
            <person name="Bustamante F.O."/>
            <person name="Brasileiro-Vidal A.C."/>
            <person name="Benko-Iseppon A.M."/>
        </authorList>
    </citation>
    <scope>NUCLEOTIDE SEQUENCE [LARGE SCALE GENOMIC DNA]</scope>
    <source>
        <tissue evidence="2">Leaves</tissue>
    </source>
</reference>
<evidence type="ECO:0000256" key="1">
    <source>
        <dbReference type="SAM" id="MobiDB-lite"/>
    </source>
</evidence>
<keyword evidence="3" id="KW-1185">Reference proteome</keyword>
<protein>
    <submittedName>
        <fullName evidence="2">Uncharacterized protein</fullName>
    </submittedName>
</protein>
<comment type="caution">
    <text evidence="2">The sequence shown here is derived from an EMBL/GenBank/DDBJ whole genome shotgun (WGS) entry which is preliminary data.</text>
</comment>
<evidence type="ECO:0000313" key="3">
    <source>
        <dbReference type="Proteomes" id="UP001341840"/>
    </source>
</evidence>